<organism evidence="13 14">
    <name type="scientific">Flavilitoribacter nigricans (strain ATCC 23147 / DSM 23189 / NBRC 102662 / NCIMB 1420 / SS-2)</name>
    <name type="common">Lewinella nigricans</name>
    <dbReference type="NCBI Taxonomy" id="1122177"/>
    <lineage>
        <taxon>Bacteria</taxon>
        <taxon>Pseudomonadati</taxon>
        <taxon>Bacteroidota</taxon>
        <taxon>Saprospiria</taxon>
        <taxon>Saprospirales</taxon>
        <taxon>Lewinellaceae</taxon>
        <taxon>Flavilitoribacter</taxon>
    </lineage>
</organism>
<gene>
    <name evidence="13" type="ORF">CRP01_20110</name>
</gene>
<dbReference type="InterPro" id="IPR012910">
    <property type="entry name" value="Plug_dom"/>
</dbReference>
<dbReference type="SUPFAM" id="SSF49464">
    <property type="entry name" value="Carboxypeptidase regulatory domain-like"/>
    <property type="match status" value="1"/>
</dbReference>
<dbReference type="InterPro" id="IPR037066">
    <property type="entry name" value="Plug_dom_sf"/>
</dbReference>
<dbReference type="InterPro" id="IPR036942">
    <property type="entry name" value="Beta-barrel_TonB_sf"/>
</dbReference>
<keyword evidence="14" id="KW-1185">Reference proteome</keyword>
<dbReference type="EMBL" id="PDUD01000024">
    <property type="protein sequence ID" value="PHN04817.1"/>
    <property type="molecule type" value="Genomic_DNA"/>
</dbReference>
<feature type="chain" id="PRO_5012903651" evidence="10">
    <location>
        <begin position="21"/>
        <end position="1084"/>
    </location>
</feature>
<evidence type="ECO:0000256" key="5">
    <source>
        <dbReference type="ARBA" id="ARBA00023077"/>
    </source>
</evidence>
<evidence type="ECO:0000313" key="14">
    <source>
        <dbReference type="Proteomes" id="UP000223913"/>
    </source>
</evidence>
<evidence type="ECO:0000256" key="2">
    <source>
        <dbReference type="ARBA" id="ARBA00022448"/>
    </source>
</evidence>
<evidence type="ECO:0000313" key="13">
    <source>
        <dbReference type="EMBL" id="PHN04817.1"/>
    </source>
</evidence>
<feature type="domain" description="TonB-dependent receptor-like beta-barrel" evidence="11">
    <location>
        <begin position="464"/>
        <end position="861"/>
    </location>
</feature>
<dbReference type="Pfam" id="PF00593">
    <property type="entry name" value="TonB_dep_Rec_b-barrel"/>
    <property type="match status" value="1"/>
</dbReference>
<dbReference type="PROSITE" id="PS52016">
    <property type="entry name" value="TONB_DEPENDENT_REC_3"/>
    <property type="match status" value="1"/>
</dbReference>
<comment type="caution">
    <text evidence="13">The sequence shown here is derived from an EMBL/GenBank/DDBJ whole genome shotgun (WGS) entry which is preliminary data.</text>
</comment>
<evidence type="ECO:0000259" key="12">
    <source>
        <dbReference type="Pfam" id="PF07715"/>
    </source>
</evidence>
<evidence type="ECO:0000256" key="7">
    <source>
        <dbReference type="ARBA" id="ARBA00023237"/>
    </source>
</evidence>
<proteinExistence type="inferred from homology"/>
<dbReference type="Gene3D" id="2.60.40.1120">
    <property type="entry name" value="Carboxypeptidase-like, regulatory domain"/>
    <property type="match status" value="1"/>
</dbReference>
<accession>A0A2D0N8K6</accession>
<dbReference type="Proteomes" id="UP000223913">
    <property type="component" value="Unassembled WGS sequence"/>
</dbReference>
<feature type="domain" description="TonB-dependent receptor plug" evidence="12">
    <location>
        <begin position="115"/>
        <end position="242"/>
    </location>
</feature>
<name>A0A2D0N8K6_FLAN2</name>
<keyword evidence="2 8" id="KW-0813">Transport</keyword>
<evidence type="ECO:0000256" key="6">
    <source>
        <dbReference type="ARBA" id="ARBA00023136"/>
    </source>
</evidence>
<evidence type="ECO:0000256" key="8">
    <source>
        <dbReference type="PROSITE-ProRule" id="PRU01360"/>
    </source>
</evidence>
<keyword evidence="6 8" id="KW-0472">Membrane</keyword>
<evidence type="ECO:0000256" key="4">
    <source>
        <dbReference type="ARBA" id="ARBA00022692"/>
    </source>
</evidence>
<keyword evidence="5 9" id="KW-0798">TonB box</keyword>
<dbReference type="RefSeq" id="WP_099151876.1">
    <property type="nucleotide sequence ID" value="NZ_PDUD01000024.1"/>
</dbReference>
<dbReference type="AlphaFoldDB" id="A0A2D0N8K6"/>
<evidence type="ECO:0000256" key="3">
    <source>
        <dbReference type="ARBA" id="ARBA00022452"/>
    </source>
</evidence>
<evidence type="ECO:0000256" key="9">
    <source>
        <dbReference type="RuleBase" id="RU003357"/>
    </source>
</evidence>
<dbReference type="Gene3D" id="2.40.170.20">
    <property type="entry name" value="TonB-dependent receptor, beta-barrel domain"/>
    <property type="match status" value="1"/>
</dbReference>
<keyword evidence="3 8" id="KW-1134">Transmembrane beta strand</keyword>
<dbReference type="InterPro" id="IPR000531">
    <property type="entry name" value="Beta-barrel_TonB"/>
</dbReference>
<sequence>MKRVSLLAMLMLSLLSWSFAQERSITGTVTDAGNGEPLIGASVLVKGTLSGTVTDFDGTYQLSLPAGNSVLVFTYTGYSAREVTVGASNVVDVTLQQGLALDEVIVTAQGIQKEKRALGYAVSTVDGGELEQKPESDVTRLLKGKVAGVNITSTSGVSGSGTNVVIRGYSSLTGSNQPLFVVDGVPFNTNTNKDNGTNDFLEGGQATSSRFLDLDPNNIASISVLKGLSATVTYGEQGRNGVILITTKNGSASKASQKTSVTLSQSYFSTEIASLPNYQTNYGGGFHQNFGFFFSNWGPNFNTRGGRGIDASGQVRHPLDALTDPSLKAQFPEYAGARYDYRNYNSTEEFFEKGYVTNTSLNIQGGSDKATFSGTFGYTDDKGFLPGNSVRKLNLGIGGRVELANNLMLNSTFNYVKTDYATPPISYGDGSGIFAGGGLSVFSDVFYVPRGVDLSGLPFEAPADNRPVYYRSGNDILNPRWTTKYARNTSVVDRFYGQSSLSYKPTTWLSLNYRLGIDTYTERQEYIVNRIGLASNDYAAINNGMYRTTDIVNTIFDQNAFATASFANILPELDMDVTAGLNYRQDEFGRNGIESTNQLVFGFIEHSNFTNQSSVNSLSGLDIQFSQLERLVAGYASITFDYKNYLYVNLAGRNDWSSTVEKENNTLFYPSASLSFIPTELMPQSSVLNYLKLRLGYGTSAGFPDPYSTRSTLSSNARQFVDRTGAVITTNSNATYFEDNGASAILGNPNLKPELHKELEFGVDAQLFNNRLGLDLTLYRRITNDLITDAPLDPSTGFSQTTINIGEIENRGIEVGLDLTPVQVGDFRWNIYTNFYAYKSVVNELGQGLDEVQIAGFTNQGNFAVEGEVYGIMKGTVIDRDEQGRAIIDGDGYYNQAANIQIIGNPHPDFTMGITNTITWKGLSLSAQLDYRHGGDMFSGTAEALFARGLTKDTDFDRTQAFVLDGVTADGTPNTTMITATNLYFDNIGFGPDELSVFDATTIRLRDVTLSYSLPRSFLANSPFGGISLSLSGQNLWFNAINMPPNSNVDTDALGFGADGNGLGFEFLNGPSVRRYGASLRVQF</sequence>
<evidence type="ECO:0000259" key="11">
    <source>
        <dbReference type="Pfam" id="PF00593"/>
    </source>
</evidence>
<dbReference type="OrthoDB" id="9768177at2"/>
<dbReference type="FunFam" id="2.60.40.1120:FF:000003">
    <property type="entry name" value="Outer membrane protein Omp121"/>
    <property type="match status" value="1"/>
</dbReference>
<evidence type="ECO:0000256" key="10">
    <source>
        <dbReference type="SAM" id="SignalP"/>
    </source>
</evidence>
<evidence type="ECO:0000256" key="1">
    <source>
        <dbReference type="ARBA" id="ARBA00004571"/>
    </source>
</evidence>
<keyword evidence="7 8" id="KW-0998">Cell outer membrane</keyword>
<comment type="subcellular location">
    <subcellularLocation>
        <location evidence="1 8">Cell outer membrane</location>
        <topology evidence="1 8">Multi-pass membrane protein</topology>
    </subcellularLocation>
</comment>
<dbReference type="Pfam" id="PF07715">
    <property type="entry name" value="Plug"/>
    <property type="match status" value="1"/>
</dbReference>
<keyword evidence="10" id="KW-0732">Signal</keyword>
<dbReference type="InterPro" id="IPR023996">
    <property type="entry name" value="TonB-dep_OMP_SusC/RagA"/>
</dbReference>
<dbReference type="Pfam" id="PF13715">
    <property type="entry name" value="CarbopepD_reg_2"/>
    <property type="match status" value="1"/>
</dbReference>
<comment type="similarity">
    <text evidence="8 9">Belongs to the TonB-dependent receptor family.</text>
</comment>
<keyword evidence="4 8" id="KW-0812">Transmembrane</keyword>
<feature type="signal peptide" evidence="10">
    <location>
        <begin position="1"/>
        <end position="20"/>
    </location>
</feature>
<reference evidence="13 14" key="1">
    <citation type="submission" date="2017-10" db="EMBL/GenBank/DDBJ databases">
        <title>The draft genome sequence of Lewinella nigricans NBRC 102662.</title>
        <authorList>
            <person name="Wang K."/>
        </authorList>
    </citation>
    <scope>NUCLEOTIDE SEQUENCE [LARGE SCALE GENOMIC DNA]</scope>
    <source>
        <strain evidence="13 14">NBRC 102662</strain>
    </source>
</reference>
<dbReference type="NCBIfam" id="TIGR04056">
    <property type="entry name" value="OMP_RagA_SusC"/>
    <property type="match status" value="1"/>
</dbReference>
<dbReference type="InterPro" id="IPR039426">
    <property type="entry name" value="TonB-dep_rcpt-like"/>
</dbReference>
<protein>
    <submittedName>
        <fullName evidence="13">SusC/RagA family protein</fullName>
    </submittedName>
</protein>
<dbReference type="Gene3D" id="2.170.130.10">
    <property type="entry name" value="TonB-dependent receptor, plug domain"/>
    <property type="match status" value="1"/>
</dbReference>
<dbReference type="GO" id="GO:0009279">
    <property type="term" value="C:cell outer membrane"/>
    <property type="evidence" value="ECO:0007669"/>
    <property type="project" value="UniProtKB-SubCell"/>
</dbReference>
<dbReference type="SUPFAM" id="SSF56935">
    <property type="entry name" value="Porins"/>
    <property type="match status" value="1"/>
</dbReference>
<dbReference type="InterPro" id="IPR008969">
    <property type="entry name" value="CarboxyPept-like_regulatory"/>
</dbReference>